<dbReference type="PROSITE" id="PS50184">
    <property type="entry name" value="VWFC_2"/>
    <property type="match status" value="1"/>
</dbReference>
<evidence type="ECO:0000256" key="7">
    <source>
        <dbReference type="SAM" id="SignalP"/>
    </source>
</evidence>
<dbReference type="SUPFAM" id="SSF57603">
    <property type="entry name" value="FnI-like domain"/>
    <property type="match status" value="1"/>
</dbReference>
<evidence type="ECO:0000256" key="3">
    <source>
        <dbReference type="ARBA" id="ARBA00022729"/>
    </source>
</evidence>
<feature type="non-terminal residue" evidence="9">
    <location>
        <position position="234"/>
    </location>
</feature>
<dbReference type="Pfam" id="PF23334">
    <property type="entry name" value="VWC2L_2nd"/>
    <property type="match status" value="1"/>
</dbReference>
<keyword evidence="5" id="KW-0770">Synapse</keyword>
<dbReference type="Pfam" id="PF23333">
    <property type="entry name" value="VWC2L_1st"/>
    <property type="match status" value="1"/>
</dbReference>
<evidence type="ECO:0000256" key="6">
    <source>
        <dbReference type="ARBA" id="ARBA00034103"/>
    </source>
</evidence>
<comment type="subcellular location">
    <subcellularLocation>
        <location evidence="1">Secreted</location>
    </subcellularLocation>
    <subcellularLocation>
        <location evidence="6">Synapse</location>
    </subcellularLocation>
</comment>
<feature type="signal peptide" evidence="7">
    <location>
        <begin position="1"/>
        <end position="25"/>
    </location>
</feature>
<dbReference type="Pfam" id="PF23331">
    <property type="entry name" value="VWC2L_C"/>
    <property type="match status" value="1"/>
</dbReference>
<evidence type="ECO:0000256" key="1">
    <source>
        <dbReference type="ARBA" id="ARBA00004613"/>
    </source>
</evidence>
<evidence type="ECO:0000256" key="5">
    <source>
        <dbReference type="ARBA" id="ARBA00023018"/>
    </source>
</evidence>
<evidence type="ECO:0000313" key="9">
    <source>
        <dbReference type="EMBL" id="MBN3281806.1"/>
    </source>
</evidence>
<evidence type="ECO:0000256" key="4">
    <source>
        <dbReference type="ARBA" id="ARBA00022737"/>
    </source>
</evidence>
<dbReference type="InterPro" id="IPR057856">
    <property type="entry name" value="VWC2L_C"/>
</dbReference>
<feature type="chain" id="PRO_5046976068" evidence="7">
    <location>
        <begin position="26"/>
        <end position="234"/>
    </location>
</feature>
<evidence type="ECO:0000256" key="2">
    <source>
        <dbReference type="ARBA" id="ARBA00022525"/>
    </source>
</evidence>
<evidence type="ECO:0000313" key="10">
    <source>
        <dbReference type="Proteomes" id="UP001166093"/>
    </source>
</evidence>
<dbReference type="Gene3D" id="6.20.200.20">
    <property type="match status" value="1"/>
</dbReference>
<dbReference type="InterPro" id="IPR042979">
    <property type="entry name" value="VWC2/VWC2L"/>
</dbReference>
<gene>
    <name evidence="9" type="primary">Vwc2_2</name>
    <name evidence="9" type="ORF">GTO93_0013924</name>
</gene>
<keyword evidence="10" id="KW-1185">Reference proteome</keyword>
<name>A0ABS2Y558_POLSP</name>
<dbReference type="Proteomes" id="UP001166093">
    <property type="component" value="Unassembled WGS sequence"/>
</dbReference>
<dbReference type="PANTHER" id="PTHR46252">
    <property type="entry name" value="BRORIN FAMILY MEMBER"/>
    <property type="match status" value="1"/>
</dbReference>
<protein>
    <submittedName>
        <fullName evidence="9">VWC2 protein</fullName>
    </submittedName>
</protein>
<keyword evidence="2" id="KW-0964">Secreted</keyword>
<comment type="caution">
    <text evidence="9">The sequence shown here is derived from an EMBL/GenBank/DDBJ whole genome shotgun (WGS) entry which is preliminary data.</text>
</comment>
<keyword evidence="3 7" id="KW-0732">Signal</keyword>
<evidence type="ECO:0000259" key="8">
    <source>
        <dbReference type="PROSITE" id="PS50184"/>
    </source>
</evidence>
<accession>A0ABS2Y558</accession>
<sequence length="234" mass="26530">MLLLHFLSPYLCVCLQVICLTCASSEYSSQNESEYDFGDYRGKWCLDDHGFVYTIGETYYPAPSACPCICTEEGPLCVKPRCPRVHPRCSRVSFRSCCPYCVEIRNVCEYGGKKYKLLEEFELSPCERCRCEANREVYCMVAECPSLLCVDPTYEPHQCCPICKNGTNCFAANTIIPAGVSVEVDDNTVCFCSHKDGTWETQHQATCVKRDSANERQLEQMEAHQLLPETEEIP</sequence>
<organism evidence="9 10">
    <name type="scientific">Polyodon spathula</name>
    <name type="common">North American paddlefish</name>
    <name type="synonym">Squalus spathula</name>
    <dbReference type="NCBI Taxonomy" id="7913"/>
    <lineage>
        <taxon>Eukaryota</taxon>
        <taxon>Metazoa</taxon>
        <taxon>Chordata</taxon>
        <taxon>Craniata</taxon>
        <taxon>Vertebrata</taxon>
        <taxon>Euteleostomi</taxon>
        <taxon>Actinopterygii</taxon>
        <taxon>Chondrostei</taxon>
        <taxon>Acipenseriformes</taxon>
        <taxon>Polyodontidae</taxon>
        <taxon>Polyodon</taxon>
    </lineage>
</organism>
<dbReference type="InterPro" id="IPR001007">
    <property type="entry name" value="VWF_dom"/>
</dbReference>
<dbReference type="SMART" id="SM00214">
    <property type="entry name" value="VWC"/>
    <property type="match status" value="2"/>
</dbReference>
<feature type="non-terminal residue" evidence="9">
    <location>
        <position position="1"/>
    </location>
</feature>
<keyword evidence="4" id="KW-0677">Repeat</keyword>
<reference evidence="9" key="1">
    <citation type="journal article" date="2021" name="Cell">
        <title>Tracing the genetic footprints of vertebrate landing in non-teleost ray-finned fishes.</title>
        <authorList>
            <person name="Bi X."/>
            <person name="Wang K."/>
            <person name="Yang L."/>
            <person name="Pan H."/>
            <person name="Jiang H."/>
            <person name="Wei Q."/>
            <person name="Fang M."/>
            <person name="Yu H."/>
            <person name="Zhu C."/>
            <person name="Cai Y."/>
            <person name="He Y."/>
            <person name="Gan X."/>
            <person name="Zeng H."/>
            <person name="Yu D."/>
            <person name="Zhu Y."/>
            <person name="Jiang H."/>
            <person name="Qiu Q."/>
            <person name="Yang H."/>
            <person name="Zhang Y.E."/>
            <person name="Wang W."/>
            <person name="Zhu M."/>
            <person name="He S."/>
            <person name="Zhang G."/>
        </authorList>
    </citation>
    <scope>NUCLEOTIDE SEQUENCE</scope>
    <source>
        <strain evidence="9">Pddl_001</strain>
    </source>
</reference>
<proteinExistence type="predicted"/>
<dbReference type="InterPro" id="IPR059152">
    <property type="entry name" value="VWC2L_N"/>
</dbReference>
<feature type="domain" description="VWFC" evidence="8">
    <location>
        <begin position="106"/>
        <end position="164"/>
    </location>
</feature>
<dbReference type="EMBL" id="JAAWVQ010111855">
    <property type="protein sequence ID" value="MBN3281806.1"/>
    <property type="molecule type" value="Genomic_DNA"/>
</dbReference>
<dbReference type="PANTHER" id="PTHR46252:SF5">
    <property type="entry name" value="BRORIN-LIKE"/>
    <property type="match status" value="1"/>
</dbReference>